<dbReference type="PROSITE" id="PS50853">
    <property type="entry name" value="FN3"/>
    <property type="match status" value="1"/>
</dbReference>
<dbReference type="InterPro" id="IPR003961">
    <property type="entry name" value="FN3_dom"/>
</dbReference>
<name>A0A9D4GF43_DREPO</name>
<proteinExistence type="predicted"/>
<dbReference type="InterPro" id="IPR013783">
    <property type="entry name" value="Ig-like_fold"/>
</dbReference>
<dbReference type="Proteomes" id="UP000828390">
    <property type="component" value="Unassembled WGS sequence"/>
</dbReference>
<feature type="domain" description="Fibronectin type-III" evidence="1">
    <location>
        <begin position="1"/>
        <end position="77"/>
    </location>
</feature>
<accession>A0A9D4GF43</accession>
<dbReference type="EMBL" id="JAIWYP010000006">
    <property type="protein sequence ID" value="KAH3815648.1"/>
    <property type="molecule type" value="Genomic_DNA"/>
</dbReference>
<sequence>MGVVTGFLVVYKPILNMGNRDNLQYGPTHKHRIAYRPLTHTITGLDSYTYYEICVSAESGVKTSSCSQPMKIQTGESGRIFCVIKLKT</sequence>
<comment type="caution">
    <text evidence="2">The sequence shown here is derived from an EMBL/GenBank/DDBJ whole genome shotgun (WGS) entry which is preliminary data.</text>
</comment>
<protein>
    <recommendedName>
        <fullName evidence="1">Fibronectin type-III domain-containing protein</fullName>
    </recommendedName>
</protein>
<keyword evidence="3" id="KW-1185">Reference proteome</keyword>
<dbReference type="AlphaFoldDB" id="A0A9D4GF43"/>
<dbReference type="SUPFAM" id="SSF49265">
    <property type="entry name" value="Fibronectin type III"/>
    <property type="match status" value="1"/>
</dbReference>
<organism evidence="2 3">
    <name type="scientific">Dreissena polymorpha</name>
    <name type="common">Zebra mussel</name>
    <name type="synonym">Mytilus polymorpha</name>
    <dbReference type="NCBI Taxonomy" id="45954"/>
    <lineage>
        <taxon>Eukaryota</taxon>
        <taxon>Metazoa</taxon>
        <taxon>Spiralia</taxon>
        <taxon>Lophotrochozoa</taxon>
        <taxon>Mollusca</taxon>
        <taxon>Bivalvia</taxon>
        <taxon>Autobranchia</taxon>
        <taxon>Heteroconchia</taxon>
        <taxon>Euheterodonta</taxon>
        <taxon>Imparidentia</taxon>
        <taxon>Neoheterodontei</taxon>
        <taxon>Myida</taxon>
        <taxon>Dreissenoidea</taxon>
        <taxon>Dreissenidae</taxon>
        <taxon>Dreissena</taxon>
    </lineage>
</organism>
<evidence type="ECO:0000313" key="3">
    <source>
        <dbReference type="Proteomes" id="UP000828390"/>
    </source>
</evidence>
<dbReference type="InterPro" id="IPR036116">
    <property type="entry name" value="FN3_sf"/>
</dbReference>
<evidence type="ECO:0000259" key="1">
    <source>
        <dbReference type="PROSITE" id="PS50853"/>
    </source>
</evidence>
<gene>
    <name evidence="2" type="ORF">DPMN_144178</name>
</gene>
<reference evidence="2" key="1">
    <citation type="journal article" date="2019" name="bioRxiv">
        <title>The Genome of the Zebra Mussel, Dreissena polymorpha: A Resource for Invasive Species Research.</title>
        <authorList>
            <person name="McCartney M.A."/>
            <person name="Auch B."/>
            <person name="Kono T."/>
            <person name="Mallez S."/>
            <person name="Zhang Y."/>
            <person name="Obille A."/>
            <person name="Becker A."/>
            <person name="Abrahante J.E."/>
            <person name="Garbe J."/>
            <person name="Badalamenti J.P."/>
            <person name="Herman A."/>
            <person name="Mangelson H."/>
            <person name="Liachko I."/>
            <person name="Sullivan S."/>
            <person name="Sone E.D."/>
            <person name="Koren S."/>
            <person name="Silverstein K.A.T."/>
            <person name="Beckman K.B."/>
            <person name="Gohl D.M."/>
        </authorList>
    </citation>
    <scope>NUCLEOTIDE SEQUENCE</scope>
    <source>
        <strain evidence="2">Duluth1</strain>
        <tissue evidence="2">Whole animal</tissue>
    </source>
</reference>
<dbReference type="CDD" id="cd00063">
    <property type="entry name" value="FN3"/>
    <property type="match status" value="1"/>
</dbReference>
<dbReference type="Gene3D" id="2.60.40.10">
    <property type="entry name" value="Immunoglobulins"/>
    <property type="match status" value="1"/>
</dbReference>
<reference evidence="2" key="2">
    <citation type="submission" date="2020-11" db="EMBL/GenBank/DDBJ databases">
        <authorList>
            <person name="McCartney M.A."/>
            <person name="Auch B."/>
            <person name="Kono T."/>
            <person name="Mallez S."/>
            <person name="Becker A."/>
            <person name="Gohl D.M."/>
            <person name="Silverstein K.A.T."/>
            <person name="Koren S."/>
            <person name="Bechman K.B."/>
            <person name="Herman A."/>
            <person name="Abrahante J.E."/>
            <person name="Garbe J."/>
        </authorList>
    </citation>
    <scope>NUCLEOTIDE SEQUENCE</scope>
    <source>
        <strain evidence="2">Duluth1</strain>
        <tissue evidence="2">Whole animal</tissue>
    </source>
</reference>
<evidence type="ECO:0000313" key="2">
    <source>
        <dbReference type="EMBL" id="KAH3815648.1"/>
    </source>
</evidence>